<reference evidence="1" key="1">
    <citation type="submission" date="2023-03" db="EMBL/GenBank/DDBJ databases">
        <title>Massive genome expansion in bonnet fungi (Mycena s.s.) driven by repeated elements and novel gene families across ecological guilds.</title>
        <authorList>
            <consortium name="Lawrence Berkeley National Laboratory"/>
            <person name="Harder C.B."/>
            <person name="Miyauchi S."/>
            <person name="Viragh M."/>
            <person name="Kuo A."/>
            <person name="Thoen E."/>
            <person name="Andreopoulos B."/>
            <person name="Lu D."/>
            <person name="Skrede I."/>
            <person name="Drula E."/>
            <person name="Henrissat B."/>
            <person name="Morin E."/>
            <person name="Kohler A."/>
            <person name="Barry K."/>
            <person name="LaButti K."/>
            <person name="Morin E."/>
            <person name="Salamov A."/>
            <person name="Lipzen A."/>
            <person name="Mereny Z."/>
            <person name="Hegedus B."/>
            <person name="Baldrian P."/>
            <person name="Stursova M."/>
            <person name="Weitz H."/>
            <person name="Taylor A."/>
            <person name="Grigoriev I.V."/>
            <person name="Nagy L.G."/>
            <person name="Martin F."/>
            <person name="Kauserud H."/>
        </authorList>
    </citation>
    <scope>NUCLEOTIDE SEQUENCE</scope>
    <source>
        <strain evidence="1">CBHHK067</strain>
    </source>
</reference>
<keyword evidence="2" id="KW-1185">Reference proteome</keyword>
<sequence>MVVLNTCFRALELTRTSLGPQRQQGECNGLGVASDAPLFDASLVANPDPLSAAGSLHGKTAAVSVSPVKTKVQGPQGGCYGVGVASTALAHPFLVAQMWVQTCLVFHSIFGVELKRPDFAGLVCQNYGWTCMLESSRNPINSNNTRQWDFISGATK</sequence>
<comment type="caution">
    <text evidence="1">The sequence shown here is derived from an EMBL/GenBank/DDBJ whole genome shotgun (WGS) entry which is preliminary data.</text>
</comment>
<proteinExistence type="predicted"/>
<accession>A0AAD7DHQ4</accession>
<protein>
    <submittedName>
        <fullName evidence="1">Uncharacterized protein</fullName>
    </submittedName>
</protein>
<dbReference type="AlphaFoldDB" id="A0AAD7DHQ4"/>
<evidence type="ECO:0000313" key="2">
    <source>
        <dbReference type="Proteomes" id="UP001221757"/>
    </source>
</evidence>
<evidence type="ECO:0000313" key="1">
    <source>
        <dbReference type="EMBL" id="KAJ7692040.1"/>
    </source>
</evidence>
<dbReference type="Proteomes" id="UP001221757">
    <property type="component" value="Unassembled WGS sequence"/>
</dbReference>
<organism evidence="1 2">
    <name type="scientific">Mycena rosella</name>
    <name type="common">Pink bonnet</name>
    <name type="synonym">Agaricus rosellus</name>
    <dbReference type="NCBI Taxonomy" id="1033263"/>
    <lineage>
        <taxon>Eukaryota</taxon>
        <taxon>Fungi</taxon>
        <taxon>Dikarya</taxon>
        <taxon>Basidiomycota</taxon>
        <taxon>Agaricomycotina</taxon>
        <taxon>Agaricomycetes</taxon>
        <taxon>Agaricomycetidae</taxon>
        <taxon>Agaricales</taxon>
        <taxon>Marasmiineae</taxon>
        <taxon>Mycenaceae</taxon>
        <taxon>Mycena</taxon>
    </lineage>
</organism>
<gene>
    <name evidence="1" type="ORF">B0H17DRAFT_1133309</name>
</gene>
<dbReference type="EMBL" id="JARKIE010000054">
    <property type="protein sequence ID" value="KAJ7692040.1"/>
    <property type="molecule type" value="Genomic_DNA"/>
</dbReference>
<name>A0AAD7DHQ4_MYCRO</name>